<dbReference type="GO" id="GO:0000122">
    <property type="term" value="P:negative regulation of transcription by RNA polymerase II"/>
    <property type="evidence" value="ECO:0007669"/>
    <property type="project" value="UniProtKB-ARBA"/>
</dbReference>
<evidence type="ECO:0000256" key="13">
    <source>
        <dbReference type="PROSITE-ProRule" id="PRU00042"/>
    </source>
</evidence>
<feature type="region of interest" description="Disordered" evidence="14">
    <location>
        <begin position="27"/>
        <end position="68"/>
    </location>
</feature>
<organism evidence="17 18">
    <name type="scientific">Lutzomyia longipalpis</name>
    <name type="common">Sand fly</name>
    <dbReference type="NCBI Taxonomy" id="7200"/>
    <lineage>
        <taxon>Eukaryota</taxon>
        <taxon>Metazoa</taxon>
        <taxon>Ecdysozoa</taxon>
        <taxon>Arthropoda</taxon>
        <taxon>Hexapoda</taxon>
        <taxon>Insecta</taxon>
        <taxon>Pterygota</taxon>
        <taxon>Neoptera</taxon>
        <taxon>Endopterygota</taxon>
        <taxon>Diptera</taxon>
        <taxon>Nematocera</taxon>
        <taxon>Psychodoidea</taxon>
        <taxon>Psychodidae</taxon>
        <taxon>Lutzomyia</taxon>
        <taxon>Lutzomyia</taxon>
    </lineage>
</organism>
<dbReference type="FunFam" id="3.30.160.60:FF:001301">
    <property type="entry name" value="Blast:Protein hunchback"/>
    <property type="match status" value="1"/>
</dbReference>
<name>A0A1B0GIJ6_LUTLO</name>
<evidence type="ECO:0000313" key="18">
    <source>
        <dbReference type="Proteomes" id="UP000092461"/>
    </source>
</evidence>
<keyword evidence="9 13" id="KW-0863">Zinc-finger</keyword>
<feature type="region of interest" description="Disordered" evidence="14">
    <location>
        <begin position="444"/>
        <end position="511"/>
    </location>
</feature>
<evidence type="ECO:0000256" key="10">
    <source>
        <dbReference type="ARBA" id="ARBA00022833"/>
    </source>
</evidence>
<dbReference type="InterPro" id="IPR013087">
    <property type="entry name" value="Znf_C2H2_type"/>
</dbReference>
<dbReference type="AlphaFoldDB" id="A0A1B0GIJ6"/>
<feature type="compositionally biased region" description="Low complexity" evidence="14">
    <location>
        <begin position="42"/>
        <end position="52"/>
    </location>
</feature>
<feature type="domain" description="C2H2-type" evidence="15">
    <location>
        <begin position="257"/>
        <end position="284"/>
    </location>
</feature>
<evidence type="ECO:0000256" key="3">
    <source>
        <dbReference type="ARBA" id="ARBA00007746"/>
    </source>
</evidence>
<evidence type="ECO:0000256" key="2">
    <source>
        <dbReference type="ARBA" id="ARBA00004123"/>
    </source>
</evidence>
<feature type="region of interest" description="Disordered" evidence="14">
    <location>
        <begin position="328"/>
        <end position="360"/>
    </location>
</feature>
<dbReference type="EnsemblMetazoa" id="LLOJ004553-RA">
    <property type="protein sequence ID" value="LLOJ004553-PA"/>
    <property type="gene ID" value="LLOJ004553"/>
</dbReference>
<evidence type="ECO:0000256" key="4">
    <source>
        <dbReference type="ARBA" id="ARBA00013638"/>
    </source>
</evidence>
<feature type="compositionally biased region" description="Basic residues" evidence="14">
    <location>
        <begin position="334"/>
        <end position="345"/>
    </location>
</feature>
<dbReference type="InterPro" id="IPR050589">
    <property type="entry name" value="Ikaros_C2H2-ZF"/>
</dbReference>
<keyword evidence="10" id="KW-0862">Zinc</keyword>
<dbReference type="InterPro" id="IPR036236">
    <property type="entry name" value="Znf_C2H2_sf"/>
</dbReference>
<reference evidence="16" key="2">
    <citation type="journal article" date="2020" name="BMC">
        <title>Leishmania infection induces a limited differential gene expression in the sand fly midgut.</title>
        <authorList>
            <person name="Coutinho-Abreu I.V."/>
            <person name="Serafim T.D."/>
            <person name="Meneses C."/>
            <person name="Kamhawi S."/>
            <person name="Oliveira F."/>
            <person name="Valenzuela J.G."/>
        </authorList>
    </citation>
    <scope>NUCLEOTIDE SEQUENCE</scope>
    <source>
        <strain evidence="16">Jacobina</strain>
        <tissue evidence="16">Midgut</tissue>
    </source>
</reference>
<evidence type="ECO:0000256" key="9">
    <source>
        <dbReference type="ARBA" id="ARBA00022771"/>
    </source>
</evidence>
<dbReference type="PROSITE" id="PS00028">
    <property type="entry name" value="ZINC_FINGER_C2H2_1"/>
    <property type="match status" value="2"/>
</dbReference>
<dbReference type="PROSITE" id="PS50157">
    <property type="entry name" value="ZINC_FINGER_C2H2_2"/>
    <property type="match status" value="2"/>
</dbReference>
<dbReference type="Proteomes" id="UP000092461">
    <property type="component" value="Unassembled WGS sequence"/>
</dbReference>
<dbReference type="Pfam" id="PF00096">
    <property type="entry name" value="zf-C2H2"/>
    <property type="match status" value="2"/>
</dbReference>
<dbReference type="VEuPathDB" id="VectorBase:LLONM1_005649"/>
<evidence type="ECO:0000313" key="16">
    <source>
        <dbReference type="EMBL" id="MBC1169792.1"/>
    </source>
</evidence>
<feature type="compositionally biased region" description="Pro residues" evidence="14">
    <location>
        <begin position="139"/>
        <end position="149"/>
    </location>
</feature>
<keyword evidence="7" id="KW-0479">Metal-binding</keyword>
<reference evidence="18" key="1">
    <citation type="submission" date="2012-05" db="EMBL/GenBank/DDBJ databases">
        <title>Whole Genome Assembly of Lutzomyia longipalpis.</title>
        <authorList>
            <person name="Richards S."/>
            <person name="Qu C."/>
            <person name="Dillon R."/>
            <person name="Worley K."/>
            <person name="Scherer S."/>
            <person name="Batterton M."/>
            <person name="Taylor A."/>
            <person name="Hawes A."/>
            <person name="Hernandez B."/>
            <person name="Kovar C."/>
            <person name="Mandapat C."/>
            <person name="Pham C."/>
            <person name="Qu C."/>
            <person name="Jing C."/>
            <person name="Bess C."/>
            <person name="Bandaranaike D."/>
            <person name="Ngo D."/>
            <person name="Ongeri F."/>
            <person name="Arias F."/>
            <person name="Lara F."/>
            <person name="Weissenberger G."/>
            <person name="Kamau G."/>
            <person name="Han H."/>
            <person name="Shen H."/>
            <person name="Dinh H."/>
            <person name="Khalil I."/>
            <person name="Jones J."/>
            <person name="Shafer J."/>
            <person name="Jayaseelan J."/>
            <person name="Quiroz J."/>
            <person name="Blankenburg K."/>
            <person name="Nguyen L."/>
            <person name="Jackson L."/>
            <person name="Francisco L."/>
            <person name="Tang L.-Y."/>
            <person name="Pu L.-L."/>
            <person name="Perales L."/>
            <person name="Lorensuhewa L."/>
            <person name="Munidasa M."/>
            <person name="Coyle M."/>
            <person name="Taylor M."/>
            <person name="Puazo M."/>
            <person name="Firestine M."/>
            <person name="Scheel M."/>
            <person name="Javaid M."/>
            <person name="Wang M."/>
            <person name="Li M."/>
            <person name="Tabassum N."/>
            <person name="Saada N."/>
            <person name="Osuji N."/>
            <person name="Aqrawi P."/>
            <person name="Fu Q."/>
            <person name="Thornton R."/>
            <person name="Raj R."/>
            <person name="Goodspeed R."/>
            <person name="Mata R."/>
            <person name="Najjar R."/>
            <person name="Gubbala S."/>
            <person name="Lee S."/>
            <person name="Denson S."/>
            <person name="Patil S."/>
            <person name="Macmil S."/>
            <person name="Qi S."/>
            <person name="Matskevitch T."/>
            <person name="Palculict T."/>
            <person name="Mathew T."/>
            <person name="Vee V."/>
            <person name="Velamala V."/>
            <person name="Korchina V."/>
            <person name="Cai W."/>
            <person name="Liu W."/>
            <person name="Dai W."/>
            <person name="Zou X."/>
            <person name="Zhu Y."/>
            <person name="Zhang Y."/>
            <person name="Wu Y.-Q."/>
            <person name="Xin Y."/>
            <person name="Nazarath L."/>
            <person name="Kovar C."/>
            <person name="Han Y."/>
            <person name="Muzny D."/>
            <person name="Gibbs R."/>
        </authorList>
    </citation>
    <scope>NUCLEOTIDE SEQUENCE [LARGE SCALE GENOMIC DNA]</scope>
    <source>
        <strain evidence="18">Jacobina</strain>
    </source>
</reference>
<feature type="region of interest" description="Disordered" evidence="14">
    <location>
        <begin position="404"/>
        <end position="425"/>
    </location>
</feature>
<keyword evidence="18" id="KW-1185">Reference proteome</keyword>
<keyword evidence="11" id="KW-0238">DNA-binding</keyword>
<dbReference type="SUPFAM" id="SSF57667">
    <property type="entry name" value="beta-beta-alpha zinc fingers"/>
    <property type="match status" value="2"/>
</dbReference>
<accession>A0A1B0GIJ6</accession>
<evidence type="ECO:0000256" key="6">
    <source>
        <dbReference type="ARBA" id="ARBA00022492"/>
    </source>
</evidence>
<dbReference type="EMBL" id="AJWK01014213">
    <property type="status" value="NOT_ANNOTATED_CDS"/>
    <property type="molecule type" value="Genomic_DNA"/>
</dbReference>
<comment type="function">
    <text evidence="1">Gap class segmentation protein that controls development of head structures.</text>
</comment>
<keyword evidence="12" id="KW-0539">Nucleus</keyword>
<evidence type="ECO:0000256" key="7">
    <source>
        <dbReference type="ARBA" id="ARBA00022723"/>
    </source>
</evidence>
<feature type="compositionally biased region" description="Basic and acidic residues" evidence="14">
    <location>
        <begin position="490"/>
        <end position="501"/>
    </location>
</feature>
<dbReference type="PANTHER" id="PTHR24404:SF55">
    <property type="entry name" value="ZINC FINGER PROTEIN PEGASUS"/>
    <property type="match status" value="1"/>
</dbReference>
<dbReference type="FunFam" id="3.30.160.60:FF:001482">
    <property type="entry name" value="Hunchback"/>
    <property type="match status" value="1"/>
</dbReference>
<reference evidence="17" key="3">
    <citation type="submission" date="2020-05" db="UniProtKB">
        <authorList>
            <consortium name="EnsemblMetazoa"/>
        </authorList>
    </citation>
    <scope>IDENTIFICATION</scope>
    <source>
        <strain evidence="17">Jacobina</strain>
    </source>
</reference>
<evidence type="ECO:0000313" key="17">
    <source>
        <dbReference type="EnsemblMetazoa" id="LLOJ004553-PA"/>
    </source>
</evidence>
<keyword evidence="8" id="KW-0677">Repeat</keyword>
<dbReference type="GO" id="GO:0008270">
    <property type="term" value="F:zinc ion binding"/>
    <property type="evidence" value="ECO:0007669"/>
    <property type="project" value="UniProtKB-KW"/>
</dbReference>
<dbReference type="GO" id="GO:0000978">
    <property type="term" value="F:RNA polymerase II cis-regulatory region sequence-specific DNA binding"/>
    <property type="evidence" value="ECO:0007669"/>
    <property type="project" value="TreeGrafter"/>
</dbReference>
<evidence type="ECO:0000259" key="15">
    <source>
        <dbReference type="PROSITE" id="PS50157"/>
    </source>
</evidence>
<keyword evidence="6" id="KW-0302">Gap protein</keyword>
<dbReference type="SMART" id="SM00355">
    <property type="entry name" value="ZnF_C2H2"/>
    <property type="match status" value="6"/>
</dbReference>
<protein>
    <recommendedName>
        <fullName evidence="4">Protein hunchback</fullName>
    </recommendedName>
</protein>
<feature type="region of interest" description="Disordered" evidence="14">
    <location>
        <begin position="91"/>
        <end position="189"/>
    </location>
</feature>
<dbReference type="GO" id="GO:0040034">
    <property type="term" value="P:regulation of development, heterochronic"/>
    <property type="evidence" value="ECO:0007669"/>
    <property type="project" value="UniProtKB-ARBA"/>
</dbReference>
<comment type="subcellular location">
    <subcellularLocation>
        <location evidence="2">Nucleus</location>
    </subcellularLocation>
</comment>
<keyword evidence="5" id="KW-0217">Developmental protein</keyword>
<dbReference type="EMBL" id="GITU01001089">
    <property type="protein sequence ID" value="MBC1169792.1"/>
    <property type="molecule type" value="Transcribed_RNA"/>
</dbReference>
<sequence>MHSWDVIQQPINYDHHWYGNMPVKRESPDIGPYTEQGTTLGHESSVSSPASVHSDESMPQGGHSVYADNHSATSLTMSHIRAPGFNPLTPPGYPSAVIPPTTTINSTPMVPQATESPTRSFIGSTEGSYPLLNNLTPTNSPPNVTPPKSPKSAKHTETDGSDNADANCDMDDETRSNCSDIDDDAIRTPKVNSHGKVKTYRCKQCDFYAITKIDFWEHSRNHMKPERVLTCHLCPFITEYKHHLEYHLHKHLGSKPFKCEQCDYSCVNKSMLNSHLKSHSNIYQYRCATCKYATKYCHSLKLHLRKYRHQPAMVLNSDGTPNPLPIIDVYGTRRGPKTKKQKPAKGKTPPTSPQAMGKNQSSPLAAMATGLLPNFANMLQNGSMPLLPYINFQQILAMQQFSQLSPSMHDDSERDMDTEDVKPSQPELNLLASTALDLTQQSCRAGSYDRESNASIASPLSGKNKRKGRAVRLDLSRTTPTPEIDVDTEEPPKDVKDEEMLPPKSPADDTSNQKVAQVYECKFCDISFKDAVLYTIHMGYHGYNDVFQCNMCGVKSDDRVAFFLHIARNPHS</sequence>
<evidence type="ECO:0000256" key="12">
    <source>
        <dbReference type="ARBA" id="ARBA00023242"/>
    </source>
</evidence>
<evidence type="ECO:0000256" key="11">
    <source>
        <dbReference type="ARBA" id="ARBA00023125"/>
    </source>
</evidence>
<evidence type="ECO:0000256" key="1">
    <source>
        <dbReference type="ARBA" id="ARBA00003983"/>
    </source>
</evidence>
<dbReference type="GO" id="GO:0005634">
    <property type="term" value="C:nucleus"/>
    <property type="evidence" value="ECO:0007669"/>
    <property type="project" value="UniProtKB-SubCell"/>
</dbReference>
<evidence type="ECO:0000256" key="5">
    <source>
        <dbReference type="ARBA" id="ARBA00022473"/>
    </source>
</evidence>
<dbReference type="VEuPathDB" id="VectorBase:LLOJ004553"/>
<feature type="domain" description="C2H2-type" evidence="15">
    <location>
        <begin position="229"/>
        <end position="256"/>
    </location>
</feature>
<evidence type="ECO:0000256" key="8">
    <source>
        <dbReference type="ARBA" id="ARBA00022737"/>
    </source>
</evidence>
<dbReference type="GO" id="GO:0003700">
    <property type="term" value="F:DNA-binding transcription factor activity"/>
    <property type="evidence" value="ECO:0007669"/>
    <property type="project" value="TreeGrafter"/>
</dbReference>
<dbReference type="GO" id="GO:0035282">
    <property type="term" value="P:segmentation"/>
    <property type="evidence" value="ECO:0007669"/>
    <property type="project" value="UniProtKB-KW"/>
</dbReference>
<feature type="compositionally biased region" description="Polar residues" evidence="14">
    <location>
        <begin position="100"/>
        <end position="127"/>
    </location>
</feature>
<dbReference type="Gene3D" id="3.30.160.60">
    <property type="entry name" value="Classic Zinc Finger"/>
    <property type="match status" value="3"/>
</dbReference>
<dbReference type="PANTHER" id="PTHR24404">
    <property type="entry name" value="ZINC FINGER PROTEIN"/>
    <property type="match status" value="1"/>
</dbReference>
<proteinExistence type="inferred from homology"/>
<comment type="similarity">
    <text evidence="3">Belongs to the hunchback C2H2-type zinc-finger protein family.</text>
</comment>
<evidence type="ECO:0000256" key="14">
    <source>
        <dbReference type="SAM" id="MobiDB-lite"/>
    </source>
</evidence>